<dbReference type="GO" id="GO:0005886">
    <property type="term" value="C:plasma membrane"/>
    <property type="evidence" value="ECO:0007669"/>
    <property type="project" value="TreeGrafter"/>
</dbReference>
<evidence type="ECO:0000256" key="2">
    <source>
        <dbReference type="ARBA" id="ARBA00022692"/>
    </source>
</evidence>
<keyword evidence="7" id="KW-1185">Reference proteome</keyword>
<name>A0A136INF5_9PEZI</name>
<gene>
    <name evidence="6" type="ORF">Micbo1qcDRAFT_209153</name>
</gene>
<accession>A0A136INF5</accession>
<dbReference type="STRING" id="196109.A0A136INF5"/>
<dbReference type="Gene3D" id="1.20.1250.20">
    <property type="entry name" value="MFS general substrate transporter like domains"/>
    <property type="match status" value="1"/>
</dbReference>
<evidence type="ECO:0000256" key="4">
    <source>
        <dbReference type="ARBA" id="ARBA00023136"/>
    </source>
</evidence>
<sequence length="527" mass="57392">MGDVKPSMSDHVEDNLDYEAQKSGAPLATTVTGTVRLTEGTIVYIPAATADPQDPLNMSKLQKMGVIVVISIFSTLGLSLVSGFGGLLGFYIPQYAALGKTYADISALMTYPTLFMGIGNLIGMPIAYAVGRRVVLLVSTIVMIAGAIMCAKADNYDFHLWSRCILGLAAGQSEALVPMITQEIFFLHERSQGLMVQQTVQVILTSVFTLFASPIAAAITPTWWYGLGACLSGAQLIGAFFFVPETKYKRSMAAYQEAGSDSDAPAELCTVKPELDYVNFAPRTFRSDLRLWVDTPEWSLAWTAFRQTFELLFHPQVFWALCLNGLTLGANIAIGLSYGNILHAAPYFWPNSSVSYANCGQIVTALVALPFFGWGSDKLIKAFANRRGGLHEPEVRLIPLAFPIVIGVITAILYGQAGTHPESYHWFTYVWALAAYYFCFVGANIVAITYLLDSYPARSGPLLIIICAFRGIISFGVVFGIPLFIQDKGYDGAFNTFGGLTGALGLLAIPLYIWGKWIRAKFGKYAS</sequence>
<dbReference type="InterPro" id="IPR036259">
    <property type="entry name" value="MFS_trans_sf"/>
</dbReference>
<feature type="transmembrane region" description="Helical" evidence="5">
    <location>
        <begin position="105"/>
        <end position="122"/>
    </location>
</feature>
<evidence type="ECO:0000256" key="1">
    <source>
        <dbReference type="ARBA" id="ARBA00004141"/>
    </source>
</evidence>
<feature type="transmembrane region" description="Helical" evidence="5">
    <location>
        <begin position="223"/>
        <end position="243"/>
    </location>
</feature>
<feature type="transmembrane region" description="Helical" evidence="5">
    <location>
        <begin position="462"/>
        <end position="485"/>
    </location>
</feature>
<dbReference type="PANTHER" id="PTHR23502:SF164">
    <property type="entry name" value="MAJOR FACILITATOR SUPERFAMILY (MFS) PROFILE DOMAIN-CONTAINING PROTEIN"/>
    <property type="match status" value="1"/>
</dbReference>
<dbReference type="InterPro" id="IPR011701">
    <property type="entry name" value="MFS"/>
</dbReference>
<dbReference type="PANTHER" id="PTHR23502">
    <property type="entry name" value="MAJOR FACILITATOR SUPERFAMILY"/>
    <property type="match status" value="1"/>
</dbReference>
<dbReference type="AlphaFoldDB" id="A0A136INF5"/>
<dbReference type="OrthoDB" id="268400at2759"/>
<protein>
    <submittedName>
        <fullName evidence="6">Putative MFS transporter</fullName>
    </submittedName>
</protein>
<proteinExistence type="predicted"/>
<dbReference type="EMBL" id="KQ964268">
    <property type="protein sequence ID" value="KXJ86470.1"/>
    <property type="molecule type" value="Genomic_DNA"/>
</dbReference>
<organism evidence="6 7">
    <name type="scientific">Microdochium bolleyi</name>
    <dbReference type="NCBI Taxonomy" id="196109"/>
    <lineage>
        <taxon>Eukaryota</taxon>
        <taxon>Fungi</taxon>
        <taxon>Dikarya</taxon>
        <taxon>Ascomycota</taxon>
        <taxon>Pezizomycotina</taxon>
        <taxon>Sordariomycetes</taxon>
        <taxon>Xylariomycetidae</taxon>
        <taxon>Xylariales</taxon>
        <taxon>Microdochiaceae</taxon>
        <taxon>Microdochium</taxon>
    </lineage>
</organism>
<keyword evidence="4 5" id="KW-0472">Membrane</keyword>
<dbReference type="Proteomes" id="UP000070501">
    <property type="component" value="Unassembled WGS sequence"/>
</dbReference>
<keyword evidence="3 5" id="KW-1133">Transmembrane helix</keyword>
<feature type="transmembrane region" description="Helical" evidence="5">
    <location>
        <begin position="66"/>
        <end position="93"/>
    </location>
</feature>
<evidence type="ECO:0000313" key="7">
    <source>
        <dbReference type="Proteomes" id="UP000070501"/>
    </source>
</evidence>
<keyword evidence="2 5" id="KW-0812">Transmembrane</keyword>
<dbReference type="Pfam" id="PF07690">
    <property type="entry name" value="MFS_1"/>
    <property type="match status" value="1"/>
</dbReference>
<dbReference type="InParanoid" id="A0A136INF5"/>
<feature type="transmembrane region" description="Helical" evidence="5">
    <location>
        <begin position="134"/>
        <end position="154"/>
    </location>
</feature>
<feature type="transmembrane region" description="Helical" evidence="5">
    <location>
        <begin position="353"/>
        <end position="374"/>
    </location>
</feature>
<feature type="transmembrane region" description="Helical" evidence="5">
    <location>
        <begin position="395"/>
        <end position="414"/>
    </location>
</feature>
<reference evidence="7" key="1">
    <citation type="submission" date="2016-02" db="EMBL/GenBank/DDBJ databases">
        <title>Draft genome sequence of Microdochium bolleyi, a fungal endophyte of beachgrass.</title>
        <authorList>
            <consortium name="DOE Joint Genome Institute"/>
            <person name="David A.S."/>
            <person name="May G."/>
            <person name="Haridas S."/>
            <person name="Lim J."/>
            <person name="Wang M."/>
            <person name="Labutti K."/>
            <person name="Lipzen A."/>
            <person name="Barry K."/>
            <person name="Grigoriev I.V."/>
        </authorList>
    </citation>
    <scope>NUCLEOTIDE SEQUENCE [LARGE SCALE GENOMIC DNA]</scope>
    <source>
        <strain evidence="7">J235TASD1</strain>
    </source>
</reference>
<feature type="transmembrane region" description="Helical" evidence="5">
    <location>
        <begin position="317"/>
        <end position="341"/>
    </location>
</feature>
<feature type="transmembrane region" description="Helical" evidence="5">
    <location>
        <begin position="497"/>
        <end position="515"/>
    </location>
</feature>
<evidence type="ECO:0000313" key="6">
    <source>
        <dbReference type="EMBL" id="KXJ86470.1"/>
    </source>
</evidence>
<evidence type="ECO:0000256" key="3">
    <source>
        <dbReference type="ARBA" id="ARBA00022989"/>
    </source>
</evidence>
<dbReference type="GO" id="GO:0022857">
    <property type="term" value="F:transmembrane transporter activity"/>
    <property type="evidence" value="ECO:0007669"/>
    <property type="project" value="InterPro"/>
</dbReference>
<comment type="subcellular location">
    <subcellularLocation>
        <location evidence="1">Membrane</location>
        <topology evidence="1">Multi-pass membrane protein</topology>
    </subcellularLocation>
</comment>
<feature type="transmembrane region" description="Helical" evidence="5">
    <location>
        <begin position="426"/>
        <end position="450"/>
    </location>
</feature>
<dbReference type="SUPFAM" id="SSF103473">
    <property type="entry name" value="MFS general substrate transporter"/>
    <property type="match status" value="1"/>
</dbReference>
<evidence type="ECO:0000256" key="5">
    <source>
        <dbReference type="SAM" id="Phobius"/>
    </source>
</evidence>